<feature type="transmembrane region" description="Helical" evidence="5">
    <location>
        <begin position="49"/>
        <end position="68"/>
    </location>
</feature>
<dbReference type="InterPro" id="IPR011701">
    <property type="entry name" value="MFS"/>
</dbReference>
<keyword evidence="3 5" id="KW-1133">Transmembrane helix</keyword>
<keyword evidence="2 5" id="KW-0812">Transmembrane</keyword>
<evidence type="ECO:0000256" key="2">
    <source>
        <dbReference type="ARBA" id="ARBA00022692"/>
    </source>
</evidence>
<evidence type="ECO:0000313" key="7">
    <source>
        <dbReference type="EMBL" id="RGD58523.1"/>
    </source>
</evidence>
<dbReference type="PANTHER" id="PTHR23542">
    <property type="match status" value="1"/>
</dbReference>
<dbReference type="Gene3D" id="1.20.1250.20">
    <property type="entry name" value="MFS general substrate transporter like domains"/>
    <property type="match status" value="2"/>
</dbReference>
<dbReference type="GO" id="GO:0022857">
    <property type="term" value="F:transmembrane transporter activity"/>
    <property type="evidence" value="ECO:0007669"/>
    <property type="project" value="InterPro"/>
</dbReference>
<feature type="transmembrane region" description="Helical" evidence="5">
    <location>
        <begin position="26"/>
        <end position="43"/>
    </location>
</feature>
<feature type="transmembrane region" description="Helical" evidence="5">
    <location>
        <begin position="286"/>
        <end position="303"/>
    </location>
</feature>
<comment type="caution">
    <text evidence="7">The sequence shown here is derived from an EMBL/GenBank/DDBJ whole genome shotgun (WGS) entry which is preliminary data.</text>
</comment>
<feature type="transmembrane region" description="Helical" evidence="5">
    <location>
        <begin position="105"/>
        <end position="123"/>
    </location>
</feature>
<keyword evidence="8" id="KW-1185">Reference proteome</keyword>
<protein>
    <submittedName>
        <fullName evidence="7">MFS transporter</fullName>
    </submittedName>
</protein>
<evidence type="ECO:0000256" key="3">
    <source>
        <dbReference type="ARBA" id="ARBA00022989"/>
    </source>
</evidence>
<dbReference type="InterPro" id="IPR020846">
    <property type="entry name" value="MFS_dom"/>
</dbReference>
<feature type="transmembrane region" description="Helical" evidence="5">
    <location>
        <begin position="221"/>
        <end position="243"/>
    </location>
</feature>
<feature type="transmembrane region" description="Helical" evidence="5">
    <location>
        <begin position="172"/>
        <end position="191"/>
    </location>
</feature>
<dbReference type="GO" id="GO:0005886">
    <property type="term" value="C:plasma membrane"/>
    <property type="evidence" value="ECO:0007669"/>
    <property type="project" value="UniProtKB-SubCell"/>
</dbReference>
<reference evidence="7 8" key="1">
    <citation type="submission" date="2018-08" db="EMBL/GenBank/DDBJ databases">
        <title>Diversity &amp; Physiological Properties of Lignin-Decomposing Actinobacteria from Soil.</title>
        <authorList>
            <person name="Roh S.G."/>
            <person name="Kim S.B."/>
        </authorList>
    </citation>
    <scope>NUCLEOTIDE SEQUENCE [LARGE SCALE GENOMIC DNA]</scope>
    <source>
        <strain evidence="7 8">MMS17-GH009</strain>
    </source>
</reference>
<dbReference type="Proteomes" id="UP000263377">
    <property type="component" value="Unassembled WGS sequence"/>
</dbReference>
<gene>
    <name evidence="7" type="ORF">DR950_12665</name>
</gene>
<evidence type="ECO:0000256" key="4">
    <source>
        <dbReference type="ARBA" id="ARBA00023136"/>
    </source>
</evidence>
<evidence type="ECO:0000259" key="6">
    <source>
        <dbReference type="PROSITE" id="PS50850"/>
    </source>
</evidence>
<dbReference type="AlphaFoldDB" id="A0A372ZRP4"/>
<evidence type="ECO:0000256" key="5">
    <source>
        <dbReference type="SAM" id="Phobius"/>
    </source>
</evidence>
<evidence type="ECO:0000256" key="1">
    <source>
        <dbReference type="ARBA" id="ARBA00004651"/>
    </source>
</evidence>
<dbReference type="InterPro" id="IPR036259">
    <property type="entry name" value="MFS_trans_sf"/>
</dbReference>
<feature type="transmembrane region" description="Helical" evidence="5">
    <location>
        <begin position="309"/>
        <end position="331"/>
    </location>
</feature>
<accession>A0A372ZRP4</accession>
<dbReference type="PANTHER" id="PTHR23542:SF1">
    <property type="entry name" value="MAJOR FACILITATOR SUPERFAMILY (MFS) PROFILE DOMAIN-CONTAINING PROTEIN"/>
    <property type="match status" value="1"/>
</dbReference>
<feature type="transmembrane region" description="Helical" evidence="5">
    <location>
        <begin position="80"/>
        <end position="99"/>
    </location>
</feature>
<dbReference type="RefSeq" id="WP_117487097.1">
    <property type="nucleotide sequence ID" value="NZ_QVIG01000001.1"/>
</dbReference>
<evidence type="ECO:0000313" key="8">
    <source>
        <dbReference type="Proteomes" id="UP000263377"/>
    </source>
</evidence>
<feature type="transmembrane region" description="Helical" evidence="5">
    <location>
        <begin position="343"/>
        <end position="363"/>
    </location>
</feature>
<feature type="domain" description="Major facilitator superfamily (MFS) profile" evidence="6">
    <location>
        <begin position="220"/>
        <end position="402"/>
    </location>
</feature>
<dbReference type="EMBL" id="QVIG01000001">
    <property type="protein sequence ID" value="RGD58523.1"/>
    <property type="molecule type" value="Genomic_DNA"/>
</dbReference>
<keyword evidence="4 5" id="KW-0472">Membrane</keyword>
<name>A0A372ZRP4_9ACTN</name>
<sequence>MSSSYATVLRTPGAVRLFSAALTGRLSYGVVPLSLLLAVTATTGSYARAGWLTALFAASNVLLSPARAGLVDRHGPRRTLPPMAAGYALVLLGLAAATWRPGVPYPVLLALAVAAGVLAPPLGPVTRARWSALLSDPGLRRRAYSLDTVAEELLYVTGPLLAGVIAATARPALGLVLGAALVLTGSLALAASVRAVGPDRAEADSAATGGRSRPWRPPARTGLPLAAAAGAGAGLGAFALLTVVFARRHGQAADAAWVEAALAAGSATGGLALGALDWRAPARRRLAVLTAAFAGALTLTSLAPTVPLLAAVAALAGLTVAPTLTTAYLLADELAEPGHRTRAGAWVNTCFNAGSSGGTALAGLLADHLPLPLCLALAATPALAALSTARPRPTTPPDRLPA</sequence>
<dbReference type="Pfam" id="PF07690">
    <property type="entry name" value="MFS_1"/>
    <property type="match status" value="1"/>
</dbReference>
<comment type="subcellular location">
    <subcellularLocation>
        <location evidence="1">Cell membrane</location>
        <topology evidence="1">Multi-pass membrane protein</topology>
    </subcellularLocation>
</comment>
<dbReference type="SUPFAM" id="SSF103473">
    <property type="entry name" value="MFS general substrate transporter"/>
    <property type="match status" value="1"/>
</dbReference>
<proteinExistence type="predicted"/>
<organism evidence="7 8">
    <name type="scientific">Kitasatospora xanthocidica</name>
    <dbReference type="NCBI Taxonomy" id="83382"/>
    <lineage>
        <taxon>Bacteria</taxon>
        <taxon>Bacillati</taxon>
        <taxon>Actinomycetota</taxon>
        <taxon>Actinomycetes</taxon>
        <taxon>Kitasatosporales</taxon>
        <taxon>Streptomycetaceae</taxon>
        <taxon>Kitasatospora</taxon>
    </lineage>
</organism>
<dbReference type="PROSITE" id="PS50850">
    <property type="entry name" value="MFS"/>
    <property type="match status" value="1"/>
</dbReference>